<sequence length="149" mass="16586">MGVSQAVRRSRASFKRKRLRARCVIEVVDASVEVTDPDTGEVTPGRVLLYEDVPCYARYPGLAFETDRQVGGVQIVDSRIVVRIPHEYKDEAGVWHPFVVPVNALITFTSDPDNPKMPGTTFLVKSLDDQSQATAQRILCEDQQRGPSV</sequence>
<evidence type="ECO:0000313" key="2">
    <source>
        <dbReference type="Proteomes" id="UP000000628"/>
    </source>
</evidence>
<evidence type="ECO:0000313" key="1">
    <source>
        <dbReference type="EMBL" id="ACV09808.1"/>
    </source>
</evidence>
<dbReference type="Proteomes" id="UP000000628">
    <property type="component" value="Chromosome"/>
</dbReference>
<dbReference type="EMBL" id="CP001706">
    <property type="protein sequence ID" value="ACV09808.1"/>
    <property type="molecule type" value="Genomic_DNA"/>
</dbReference>
<dbReference type="InterPro" id="IPR046075">
    <property type="entry name" value="DUF6093"/>
</dbReference>
<accession>C7R1H3</accession>
<gene>
    <name evidence="1" type="ordered locus">Jden_2171</name>
</gene>
<dbReference type="STRING" id="471856.Jden_2171"/>
<protein>
    <submittedName>
        <fullName evidence="1">Uncharacterized protein</fullName>
    </submittedName>
</protein>
<dbReference type="Pfam" id="PF19586">
    <property type="entry name" value="DUF6093"/>
    <property type="match status" value="1"/>
</dbReference>
<dbReference type="AlphaFoldDB" id="C7R1H3"/>
<proteinExistence type="predicted"/>
<dbReference type="HOGENOM" id="CLU_1747183_0_0_11"/>
<dbReference type="RefSeq" id="WP_015772436.1">
    <property type="nucleotide sequence ID" value="NC_013174.1"/>
</dbReference>
<reference evidence="1 2" key="1">
    <citation type="journal article" date="2009" name="Stand. Genomic Sci.">
        <title>Complete genome sequence of Jonesia denitrificans type strain (Prevot 55134).</title>
        <authorList>
            <person name="Pukall R."/>
            <person name="Gehrich-Schroter G."/>
            <person name="Lapidus A."/>
            <person name="Nolan M."/>
            <person name="Glavina Del Rio T."/>
            <person name="Lucas S."/>
            <person name="Chen F."/>
            <person name="Tice H."/>
            <person name="Pitluck S."/>
            <person name="Cheng J.F."/>
            <person name="Copeland A."/>
            <person name="Saunders E."/>
            <person name="Brettin T."/>
            <person name="Detter J.C."/>
            <person name="Bruce D."/>
            <person name="Goodwin L."/>
            <person name="Pati A."/>
            <person name="Ivanova N."/>
            <person name="Mavromatis K."/>
            <person name="Ovchinnikova G."/>
            <person name="Chen A."/>
            <person name="Palaniappan K."/>
            <person name="Land M."/>
            <person name="Hauser L."/>
            <person name="Chang Y.J."/>
            <person name="Jeffries C.D."/>
            <person name="Chain P."/>
            <person name="Goker M."/>
            <person name="Bristow J."/>
            <person name="Eisen J.A."/>
            <person name="Markowitz V."/>
            <person name="Hugenholtz P."/>
            <person name="Kyrpides N.C."/>
            <person name="Klenk H.P."/>
            <person name="Han C."/>
        </authorList>
    </citation>
    <scope>NUCLEOTIDE SEQUENCE [LARGE SCALE GENOMIC DNA]</scope>
    <source>
        <strain evidence="2">ATCC 14870 / DSM 20603 / BCRC 15368 / CIP 55.134 / JCM 11481 / NBRC 15587 / NCTC 10816 / Prevot 55134</strain>
    </source>
</reference>
<dbReference type="OrthoDB" id="4955099at2"/>
<organism evidence="1 2">
    <name type="scientific">Jonesia denitrificans (strain ATCC 14870 / DSM 20603 / BCRC 15368 / CIP 55.134 / JCM 11481 / NBRC 15587 / NCTC 10816 / Prevot 55134)</name>
    <name type="common">Listeria denitrificans</name>
    <dbReference type="NCBI Taxonomy" id="471856"/>
    <lineage>
        <taxon>Bacteria</taxon>
        <taxon>Bacillati</taxon>
        <taxon>Actinomycetota</taxon>
        <taxon>Actinomycetes</taxon>
        <taxon>Micrococcales</taxon>
        <taxon>Jonesiaceae</taxon>
        <taxon>Jonesia</taxon>
    </lineage>
</organism>
<dbReference type="KEGG" id="jde:Jden_2171"/>
<keyword evidence="2" id="KW-1185">Reference proteome</keyword>
<name>C7R1H3_JONDD</name>